<dbReference type="eggNOG" id="COG5654">
    <property type="taxonomic scope" value="Bacteria"/>
</dbReference>
<dbReference type="Pfam" id="PF08808">
    <property type="entry name" value="RES"/>
    <property type="match status" value="1"/>
</dbReference>
<dbReference type="OrthoDB" id="9795903at2"/>
<sequence length="235" mass="26950">MRLLDSLHKKSFTMQRCYRLIPSQFPPIHLFEDVANHEEFEALFAIQMLTNPRIQEEIGVLDRVPKDQRIYDVPGCGYVMAAFTHVNPDGSRFSNGDYGVYYAADSLSTAIAETVYHKELFMSYTNEPAQELDMRSLIADFSAELFDLTELDKLFDPVYSSLDYKAGQNLGAEIKEQQDDGLVYHSVRAEGTNYALFKPNKVHKCQQGTHFSYVWDGEKIATVYQKVIRKEQIHG</sequence>
<accession>A0A0W0Z2D3</accession>
<dbReference type="PATRIC" id="fig|1122169.6.peg.860"/>
<dbReference type="RefSeq" id="WP_018577034.1">
    <property type="nucleotide sequence ID" value="NZ_KB892393.1"/>
</dbReference>
<protein>
    <submittedName>
        <fullName evidence="2">RES domain-containing protein</fullName>
    </submittedName>
</protein>
<gene>
    <name evidence="2" type="ORF">Lsha_0748</name>
</gene>
<comment type="caution">
    <text evidence="2">The sequence shown here is derived from an EMBL/GenBank/DDBJ whole genome shotgun (WGS) entry which is preliminary data.</text>
</comment>
<name>A0A0W0Z2D3_9GAMM</name>
<dbReference type="SMART" id="SM00953">
    <property type="entry name" value="RES"/>
    <property type="match status" value="1"/>
</dbReference>
<evidence type="ECO:0000313" key="2">
    <source>
        <dbReference type="EMBL" id="KTD63328.1"/>
    </source>
</evidence>
<feature type="domain" description="RES" evidence="1">
    <location>
        <begin position="82"/>
        <end position="208"/>
    </location>
</feature>
<dbReference type="STRING" id="1122169.Lsha_0748"/>
<reference evidence="2 3" key="1">
    <citation type="submission" date="2015-11" db="EMBL/GenBank/DDBJ databases">
        <title>Genomic analysis of 38 Legionella species identifies large and diverse effector repertoires.</title>
        <authorList>
            <person name="Burstein D."/>
            <person name="Amaro F."/>
            <person name="Zusman T."/>
            <person name="Lifshitz Z."/>
            <person name="Cohen O."/>
            <person name="Gilbert J.A."/>
            <person name="Pupko T."/>
            <person name="Shuman H.A."/>
            <person name="Segal G."/>
        </authorList>
    </citation>
    <scope>NUCLEOTIDE SEQUENCE [LARGE SCALE GENOMIC DNA]</scope>
    <source>
        <strain evidence="2 3">ATCC 49655</strain>
    </source>
</reference>
<dbReference type="AlphaFoldDB" id="A0A0W0Z2D3"/>
<evidence type="ECO:0000313" key="3">
    <source>
        <dbReference type="Proteomes" id="UP000054600"/>
    </source>
</evidence>
<proteinExistence type="predicted"/>
<dbReference type="InterPro" id="IPR014914">
    <property type="entry name" value="RES_dom"/>
</dbReference>
<organism evidence="2 3">
    <name type="scientific">Legionella shakespearei DSM 23087</name>
    <dbReference type="NCBI Taxonomy" id="1122169"/>
    <lineage>
        <taxon>Bacteria</taxon>
        <taxon>Pseudomonadati</taxon>
        <taxon>Pseudomonadota</taxon>
        <taxon>Gammaproteobacteria</taxon>
        <taxon>Legionellales</taxon>
        <taxon>Legionellaceae</taxon>
        <taxon>Legionella</taxon>
    </lineage>
</organism>
<dbReference type="Proteomes" id="UP000054600">
    <property type="component" value="Unassembled WGS sequence"/>
</dbReference>
<keyword evidence="3" id="KW-1185">Reference proteome</keyword>
<dbReference type="EMBL" id="LNYW01000025">
    <property type="protein sequence ID" value="KTD63328.1"/>
    <property type="molecule type" value="Genomic_DNA"/>
</dbReference>
<evidence type="ECO:0000259" key="1">
    <source>
        <dbReference type="SMART" id="SM00953"/>
    </source>
</evidence>